<name>A0AAE8JNI7_9GAMM</name>
<organism evidence="2 3">
    <name type="scientific">Brenneria goodwinii</name>
    <dbReference type="NCBI Taxonomy" id="1109412"/>
    <lineage>
        <taxon>Bacteria</taxon>
        <taxon>Pseudomonadati</taxon>
        <taxon>Pseudomonadota</taxon>
        <taxon>Gammaproteobacteria</taxon>
        <taxon>Enterobacterales</taxon>
        <taxon>Pectobacteriaceae</taxon>
        <taxon>Brenneria</taxon>
    </lineage>
</organism>
<dbReference type="EMBL" id="MJLX01000021">
    <property type="protein sequence ID" value="RLM24922.1"/>
    <property type="molecule type" value="Genomic_DNA"/>
</dbReference>
<protein>
    <submittedName>
        <fullName evidence="2">Uncharacterized protein</fullName>
    </submittedName>
</protein>
<keyword evidence="1" id="KW-0812">Transmembrane</keyword>
<sequence length="73" mass="8833">MSKSIPAYRCLFCDLNLVFLMLTPFSIIVFENYYQFQSVLHLLHVAVKQRTVIFLFYWANKMRNKILHRSMDK</sequence>
<comment type="caution">
    <text evidence="2">The sequence shown here is derived from an EMBL/GenBank/DDBJ whole genome shotgun (WGS) entry which is preliminary data.</text>
</comment>
<keyword evidence="1" id="KW-0472">Membrane</keyword>
<evidence type="ECO:0000313" key="3">
    <source>
        <dbReference type="Proteomes" id="UP000285972"/>
    </source>
</evidence>
<accession>A0AAE8JNI7</accession>
<dbReference type="AlphaFoldDB" id="A0AAE8JNI7"/>
<reference evidence="2 3" key="1">
    <citation type="submission" date="2016-09" db="EMBL/GenBank/DDBJ databases">
        <authorList>
            <person name="Doonan J."/>
            <person name="Pachebat J.A."/>
            <person name="Golyshin P.N."/>
            <person name="Denman S."/>
            <person name="Mcdonald J.E."/>
        </authorList>
    </citation>
    <scope>NUCLEOTIDE SEQUENCE [LARGE SCALE GENOMIC DNA]</scope>
    <source>
        <strain evidence="2 3">FRB141</strain>
    </source>
</reference>
<dbReference type="Proteomes" id="UP000285972">
    <property type="component" value="Unassembled WGS sequence"/>
</dbReference>
<feature type="transmembrane region" description="Helical" evidence="1">
    <location>
        <begin position="42"/>
        <end position="59"/>
    </location>
</feature>
<keyword evidence="1" id="KW-1133">Transmembrane helix</keyword>
<gene>
    <name evidence="2" type="ORF">BIY26_09650</name>
</gene>
<dbReference type="KEGG" id="bgj:AWC36_07960"/>
<feature type="transmembrane region" description="Helical" evidence="1">
    <location>
        <begin position="12"/>
        <end position="30"/>
    </location>
</feature>
<evidence type="ECO:0000256" key="1">
    <source>
        <dbReference type="SAM" id="Phobius"/>
    </source>
</evidence>
<proteinExistence type="predicted"/>
<evidence type="ECO:0000313" key="2">
    <source>
        <dbReference type="EMBL" id="RLM24922.1"/>
    </source>
</evidence>